<evidence type="ECO:0000259" key="7">
    <source>
        <dbReference type="Pfam" id="PF02932"/>
    </source>
</evidence>
<dbReference type="GO" id="GO:0005230">
    <property type="term" value="F:extracellular ligand-gated monoatomic ion channel activity"/>
    <property type="evidence" value="ECO:0007669"/>
    <property type="project" value="InterPro"/>
</dbReference>
<dbReference type="Pfam" id="PF02931">
    <property type="entry name" value="Neur_chan_LBD"/>
    <property type="match status" value="1"/>
</dbReference>
<dbReference type="Proteomes" id="UP001186944">
    <property type="component" value="Unassembled WGS sequence"/>
</dbReference>
<evidence type="ECO:0000313" key="8">
    <source>
        <dbReference type="EMBL" id="KAK3098816.1"/>
    </source>
</evidence>
<gene>
    <name evidence="8" type="ORF">FSP39_023337</name>
</gene>
<comment type="caution">
    <text evidence="5">Lacks conserved residue(s) required for the propagation of feature annotation.</text>
</comment>
<keyword evidence="5" id="KW-0813">Transport</keyword>
<dbReference type="EMBL" id="VSWD01000007">
    <property type="protein sequence ID" value="KAK3098816.1"/>
    <property type="molecule type" value="Genomic_DNA"/>
</dbReference>
<dbReference type="InterPro" id="IPR038050">
    <property type="entry name" value="Neuro_actylchol_rec"/>
</dbReference>
<evidence type="ECO:0000256" key="2">
    <source>
        <dbReference type="ARBA" id="ARBA00022692"/>
    </source>
</evidence>
<dbReference type="SUPFAM" id="SSF63712">
    <property type="entry name" value="Nicotinic receptor ligand binding domain-like"/>
    <property type="match status" value="1"/>
</dbReference>
<keyword evidence="2 5" id="KW-0812">Transmembrane</keyword>
<dbReference type="AlphaFoldDB" id="A0AA88Y6M5"/>
<dbReference type="CDD" id="cd19051">
    <property type="entry name" value="LGIC_TM_cation"/>
    <property type="match status" value="1"/>
</dbReference>
<dbReference type="InterPro" id="IPR018000">
    <property type="entry name" value="Neurotransmitter_ion_chnl_CS"/>
</dbReference>
<feature type="transmembrane region" description="Helical" evidence="5">
    <location>
        <begin position="273"/>
        <end position="292"/>
    </location>
</feature>
<keyword evidence="3 5" id="KW-1133">Transmembrane helix</keyword>
<keyword evidence="5" id="KW-0406">Ion transport</keyword>
<dbReference type="Pfam" id="PF02932">
    <property type="entry name" value="Neur_chan_memb"/>
    <property type="match status" value="1"/>
</dbReference>
<comment type="subcellular location">
    <subcellularLocation>
        <location evidence="1">Membrane</location>
        <topology evidence="1">Multi-pass membrane protein</topology>
    </subcellularLocation>
</comment>
<keyword evidence="5" id="KW-0407">Ion channel</keyword>
<keyword evidence="4 5" id="KW-0472">Membrane</keyword>
<evidence type="ECO:0000256" key="1">
    <source>
        <dbReference type="ARBA" id="ARBA00004141"/>
    </source>
</evidence>
<dbReference type="GO" id="GO:0004888">
    <property type="term" value="F:transmembrane signaling receptor activity"/>
    <property type="evidence" value="ECO:0007669"/>
    <property type="project" value="InterPro"/>
</dbReference>
<dbReference type="Gene3D" id="1.20.58.390">
    <property type="entry name" value="Neurotransmitter-gated ion-channel transmembrane domain"/>
    <property type="match status" value="1"/>
</dbReference>
<dbReference type="FunFam" id="1.20.58.390:FF:000043">
    <property type="entry name" value="AcetylCholine Receptor"/>
    <property type="match status" value="1"/>
</dbReference>
<dbReference type="InterPro" id="IPR036719">
    <property type="entry name" value="Neuro-gated_channel_TM_sf"/>
</dbReference>
<proteinExistence type="inferred from homology"/>
<feature type="transmembrane region" description="Helical" evidence="5">
    <location>
        <begin position="397"/>
        <end position="417"/>
    </location>
</feature>
<dbReference type="FunFam" id="2.70.170.10:FF:000030">
    <property type="entry name" value="AcetylCholine Receptor"/>
    <property type="match status" value="1"/>
</dbReference>
<sequence>MYSMLFDNYNAKLKPYCGNNDPIQLRLDMALRQIIDLDEPAQIIKLNIWLRMKWYDCRLQWNPSDYGNITFFVIHSKFIWIPDLTMYHSVGDEFVGISSFLATVYSDGTVYYNFPSIVENLCSLNVEKFPYDSQSCKLVFGSWAYSGNDVSIVYKNPYGDLSMAEDNVEWTVESITARRHVLYYPCCPEPYPDVTYYINMKRKPNFYIMNLIVPSFAITAMALLGFMLPVESGEKVSLEITVMLSLAVFQLLVADKLPPSAEVTPLIATYFNFALFLVGLSCMKAVLVVNIYHQGERRMPRWVYKVFILNLSKITFTTLRTIHQKDEKMDTDSKSLVKNQVAPDKKGSTVMTLSDVDFDCQGSETNLTERIKDKADRDLNVSYTEEWKVLSNVINMLSFYLTACVLIIGTSVIFSSFHS</sequence>
<dbReference type="InterPro" id="IPR006202">
    <property type="entry name" value="Neur_chan_lig-bd"/>
</dbReference>
<evidence type="ECO:0000256" key="4">
    <source>
        <dbReference type="ARBA" id="ARBA00023136"/>
    </source>
</evidence>
<dbReference type="Gene3D" id="2.70.170.10">
    <property type="entry name" value="Neurotransmitter-gated ion-channel ligand-binding domain"/>
    <property type="match status" value="1"/>
</dbReference>
<dbReference type="CDD" id="cd18997">
    <property type="entry name" value="LGIC_ECD_nAChR"/>
    <property type="match status" value="1"/>
</dbReference>
<evidence type="ECO:0000256" key="5">
    <source>
        <dbReference type="RuleBase" id="RU000687"/>
    </source>
</evidence>
<dbReference type="GO" id="GO:0016020">
    <property type="term" value="C:membrane"/>
    <property type="evidence" value="ECO:0007669"/>
    <property type="project" value="UniProtKB-SubCell"/>
</dbReference>
<comment type="caution">
    <text evidence="8">The sequence shown here is derived from an EMBL/GenBank/DDBJ whole genome shotgun (WGS) entry which is preliminary data.</text>
</comment>
<reference evidence="8" key="1">
    <citation type="submission" date="2019-08" db="EMBL/GenBank/DDBJ databases">
        <title>The improved chromosome-level genome for the pearl oyster Pinctada fucata martensii using PacBio sequencing and Hi-C.</title>
        <authorList>
            <person name="Zheng Z."/>
        </authorList>
    </citation>
    <scope>NUCLEOTIDE SEQUENCE</scope>
    <source>
        <strain evidence="8">ZZ-2019</strain>
        <tissue evidence="8">Adductor muscle</tissue>
    </source>
</reference>
<organism evidence="8 9">
    <name type="scientific">Pinctada imbricata</name>
    <name type="common">Atlantic pearl-oyster</name>
    <name type="synonym">Pinctada martensii</name>
    <dbReference type="NCBI Taxonomy" id="66713"/>
    <lineage>
        <taxon>Eukaryota</taxon>
        <taxon>Metazoa</taxon>
        <taxon>Spiralia</taxon>
        <taxon>Lophotrochozoa</taxon>
        <taxon>Mollusca</taxon>
        <taxon>Bivalvia</taxon>
        <taxon>Autobranchia</taxon>
        <taxon>Pteriomorphia</taxon>
        <taxon>Pterioida</taxon>
        <taxon>Pterioidea</taxon>
        <taxon>Pteriidae</taxon>
        <taxon>Pinctada</taxon>
    </lineage>
</organism>
<evidence type="ECO:0000313" key="9">
    <source>
        <dbReference type="Proteomes" id="UP001186944"/>
    </source>
</evidence>
<name>A0AA88Y6M5_PINIB</name>
<comment type="similarity">
    <text evidence="5">Belongs to the ligand-gated ion channel (TC 1.A.9) family.</text>
</comment>
<dbReference type="InterPro" id="IPR006029">
    <property type="entry name" value="Neurotrans-gated_channel_TM"/>
</dbReference>
<dbReference type="PRINTS" id="PR00252">
    <property type="entry name" value="NRIONCHANNEL"/>
</dbReference>
<feature type="transmembrane region" description="Helical" evidence="5">
    <location>
        <begin position="206"/>
        <end position="229"/>
    </location>
</feature>
<protein>
    <submittedName>
        <fullName evidence="8">Uncharacterized protein</fullName>
    </submittedName>
</protein>
<dbReference type="PANTHER" id="PTHR18945">
    <property type="entry name" value="NEUROTRANSMITTER GATED ION CHANNEL"/>
    <property type="match status" value="1"/>
</dbReference>
<accession>A0AA88Y6M5</accession>
<feature type="domain" description="Neurotransmitter-gated ion-channel ligand-binding" evidence="6">
    <location>
        <begin position="2"/>
        <end position="204"/>
    </location>
</feature>
<evidence type="ECO:0000259" key="6">
    <source>
        <dbReference type="Pfam" id="PF02931"/>
    </source>
</evidence>
<keyword evidence="9" id="KW-1185">Reference proteome</keyword>
<dbReference type="PROSITE" id="PS00236">
    <property type="entry name" value="NEUROTR_ION_CHANNEL"/>
    <property type="match status" value="1"/>
</dbReference>
<dbReference type="SUPFAM" id="SSF90112">
    <property type="entry name" value="Neurotransmitter-gated ion-channel transmembrane pore"/>
    <property type="match status" value="1"/>
</dbReference>
<evidence type="ECO:0000256" key="3">
    <source>
        <dbReference type="ARBA" id="ARBA00022989"/>
    </source>
</evidence>
<feature type="domain" description="Neurotransmitter-gated ion-channel transmembrane" evidence="7">
    <location>
        <begin position="211"/>
        <end position="414"/>
    </location>
</feature>
<dbReference type="InterPro" id="IPR006201">
    <property type="entry name" value="Neur_channel"/>
</dbReference>
<dbReference type="InterPro" id="IPR036734">
    <property type="entry name" value="Neur_chan_lig-bd_sf"/>
</dbReference>